<feature type="domain" description="Cyanobacterial TRADD-N associated 2 transmembrane" evidence="2">
    <location>
        <begin position="48"/>
        <end position="112"/>
    </location>
</feature>
<evidence type="ECO:0000313" key="3">
    <source>
        <dbReference type="EMBL" id="MBC8572016.1"/>
    </source>
</evidence>
<evidence type="ECO:0000256" key="1">
    <source>
        <dbReference type="SAM" id="Phobius"/>
    </source>
</evidence>
<organism evidence="3 4">
    <name type="scientific">Jingyaoa shaoxingensis</name>
    <dbReference type="NCBI Taxonomy" id="2763671"/>
    <lineage>
        <taxon>Bacteria</taxon>
        <taxon>Bacillati</taxon>
        <taxon>Bacillota</taxon>
        <taxon>Clostridia</taxon>
        <taxon>Lachnospirales</taxon>
        <taxon>Lachnospiraceae</taxon>
        <taxon>Jingyaoa</taxon>
    </lineage>
</organism>
<keyword evidence="1" id="KW-0472">Membrane</keyword>
<feature type="transmembrane region" description="Helical" evidence="1">
    <location>
        <begin position="86"/>
        <end position="105"/>
    </location>
</feature>
<evidence type="ECO:0000259" key="2">
    <source>
        <dbReference type="Pfam" id="PF20712"/>
    </source>
</evidence>
<name>A0ABR7N6L2_9FIRM</name>
<comment type="caution">
    <text evidence="3">The sequence shown here is derived from an EMBL/GenBank/DDBJ whole genome shotgun (WGS) entry which is preliminary data.</text>
</comment>
<feature type="transmembrane region" description="Helical" evidence="1">
    <location>
        <begin position="55"/>
        <end position="80"/>
    </location>
</feature>
<keyword evidence="1" id="KW-1133">Transmembrane helix</keyword>
<gene>
    <name evidence="3" type="ORF">H8716_02775</name>
</gene>
<dbReference type="Pfam" id="PF20712">
    <property type="entry name" value="CyanoTRADDas_TM"/>
    <property type="match status" value="1"/>
</dbReference>
<dbReference type="Proteomes" id="UP000657421">
    <property type="component" value="Unassembled WGS sequence"/>
</dbReference>
<sequence>MSEIHTNDSKIISETNNTFLHSKEKKSQITIANDTWLPDKAKNNYHTQRLKQSKWAFWLSFWGAIAGFAVLIITTFIYIASDNPSAVGYISGIIIEATSALFFTLSNKANEKISEFFDKLTLDSNTTHAMHMTKEISNSDVRDQLLVKLSLHLAGINEDKICKQTIEICTNSQNESPNQAD</sequence>
<accession>A0ABR7N6L2</accession>
<proteinExistence type="predicted"/>
<dbReference type="InterPro" id="IPR048567">
    <property type="entry name" value="CyanoTRADDas_TM"/>
</dbReference>
<keyword evidence="4" id="KW-1185">Reference proteome</keyword>
<keyword evidence="1" id="KW-0812">Transmembrane</keyword>
<dbReference type="RefSeq" id="WP_249306998.1">
    <property type="nucleotide sequence ID" value="NZ_JACRSZ010000001.1"/>
</dbReference>
<evidence type="ECO:0000313" key="4">
    <source>
        <dbReference type="Proteomes" id="UP000657421"/>
    </source>
</evidence>
<reference evidence="3 4" key="1">
    <citation type="submission" date="2020-08" db="EMBL/GenBank/DDBJ databases">
        <title>Genome public.</title>
        <authorList>
            <person name="Liu C."/>
            <person name="Sun Q."/>
        </authorList>
    </citation>
    <scope>NUCLEOTIDE SEQUENCE [LARGE SCALE GENOMIC DNA]</scope>
    <source>
        <strain evidence="3 4">NSJ-46</strain>
    </source>
</reference>
<dbReference type="EMBL" id="JACRSZ010000001">
    <property type="protein sequence ID" value="MBC8572016.1"/>
    <property type="molecule type" value="Genomic_DNA"/>
</dbReference>
<protein>
    <recommendedName>
        <fullName evidence="2">Cyanobacterial TRADD-N associated 2 transmembrane domain-containing protein</fullName>
    </recommendedName>
</protein>